<gene>
    <name evidence="2" type="ORF">EG028_21385</name>
</gene>
<dbReference type="RefSeq" id="WP_120518316.1">
    <property type="nucleotide sequence ID" value="NZ_QXZY01000012.1"/>
</dbReference>
<organism evidence="2 3">
    <name type="scientific">Chitinophaga barathri</name>
    <dbReference type="NCBI Taxonomy" id="1647451"/>
    <lineage>
        <taxon>Bacteria</taxon>
        <taxon>Pseudomonadati</taxon>
        <taxon>Bacteroidota</taxon>
        <taxon>Chitinophagia</taxon>
        <taxon>Chitinophagales</taxon>
        <taxon>Chitinophagaceae</taxon>
        <taxon>Chitinophaga</taxon>
    </lineage>
</organism>
<evidence type="ECO:0000313" key="2">
    <source>
        <dbReference type="EMBL" id="RPD39167.1"/>
    </source>
</evidence>
<dbReference type="Proteomes" id="UP000279089">
    <property type="component" value="Unassembled WGS sequence"/>
</dbReference>
<comment type="caution">
    <text evidence="2">The sequence shown here is derived from an EMBL/GenBank/DDBJ whole genome shotgun (WGS) entry which is preliminary data.</text>
</comment>
<protein>
    <submittedName>
        <fullName evidence="2">Uncharacterized protein</fullName>
    </submittedName>
</protein>
<feature type="transmembrane region" description="Helical" evidence="1">
    <location>
        <begin position="75"/>
        <end position="95"/>
    </location>
</feature>
<accession>A0A3N4MCE8</accession>
<feature type="transmembrane region" description="Helical" evidence="1">
    <location>
        <begin position="51"/>
        <end position="69"/>
    </location>
</feature>
<dbReference type="AlphaFoldDB" id="A0A3N4MCE8"/>
<dbReference type="OrthoDB" id="5706484at2"/>
<dbReference type="EMBL" id="RMBX01000012">
    <property type="protein sequence ID" value="RPD39167.1"/>
    <property type="molecule type" value="Genomic_DNA"/>
</dbReference>
<keyword evidence="3" id="KW-1185">Reference proteome</keyword>
<feature type="transmembrane region" description="Helical" evidence="1">
    <location>
        <begin position="155"/>
        <end position="174"/>
    </location>
</feature>
<feature type="transmembrane region" description="Helical" evidence="1">
    <location>
        <begin position="116"/>
        <end position="135"/>
    </location>
</feature>
<evidence type="ECO:0000256" key="1">
    <source>
        <dbReference type="SAM" id="Phobius"/>
    </source>
</evidence>
<proteinExistence type="predicted"/>
<reference evidence="3" key="1">
    <citation type="submission" date="2018-11" db="EMBL/GenBank/DDBJ databases">
        <title>Chitinophaga lutea sp.nov., isolate from arsenic contaminated soil.</title>
        <authorList>
            <person name="Zong Y."/>
        </authorList>
    </citation>
    <scope>NUCLEOTIDE SEQUENCE [LARGE SCALE GENOMIC DNA]</scope>
    <source>
        <strain evidence="3">YLT18</strain>
    </source>
</reference>
<keyword evidence="1" id="KW-0472">Membrane</keyword>
<sequence>MNTEKDELLELWKSYDDRLERSLRLNEQVLEKLETLRVTTSFDRVVRLKTGAVVFGMFWNAFLVFLIYHTWREPFFTISAGLSFMINIYAMIEYVRQITMIRSLDFSAPVTETQALLNKLLISVIQVMRVIPLSLPLYTTFYIKLYMIGNAGTAYWIIQTLVTAGAVALSAWLYKYISIENRNSRIVNVLIRDDGGRSIAKAEQFLEEITAFRKEEK</sequence>
<keyword evidence="1" id="KW-1133">Transmembrane helix</keyword>
<evidence type="ECO:0000313" key="3">
    <source>
        <dbReference type="Proteomes" id="UP000279089"/>
    </source>
</evidence>
<keyword evidence="1" id="KW-0812">Transmembrane</keyword>
<name>A0A3N4MCE8_9BACT</name>